<evidence type="ECO:0000256" key="4">
    <source>
        <dbReference type="ARBA" id="ARBA00023315"/>
    </source>
</evidence>
<dbReference type="AlphaFoldDB" id="A0AB39U6B3"/>
<comment type="similarity">
    <text evidence="1 5">Belongs to the transferase hexapeptide repeat family.</text>
</comment>
<gene>
    <name evidence="7" type="ORF">QN215_09820</name>
</gene>
<dbReference type="InterPro" id="IPR039369">
    <property type="entry name" value="LacA-like"/>
</dbReference>
<dbReference type="GO" id="GO:0008870">
    <property type="term" value="F:galactoside O-acetyltransferase activity"/>
    <property type="evidence" value="ECO:0007669"/>
    <property type="project" value="TreeGrafter"/>
</dbReference>
<keyword evidence="2 5" id="KW-0808">Transferase</keyword>
<evidence type="ECO:0000256" key="5">
    <source>
        <dbReference type="RuleBase" id="RU367021"/>
    </source>
</evidence>
<dbReference type="EC" id="2.3.1.-" evidence="5"/>
<dbReference type="InterPro" id="IPR001451">
    <property type="entry name" value="Hexapep"/>
</dbReference>
<evidence type="ECO:0000256" key="3">
    <source>
        <dbReference type="ARBA" id="ARBA00022737"/>
    </source>
</evidence>
<evidence type="ECO:0000256" key="1">
    <source>
        <dbReference type="ARBA" id="ARBA00007274"/>
    </source>
</evidence>
<evidence type="ECO:0000259" key="6">
    <source>
        <dbReference type="SMART" id="SM01266"/>
    </source>
</evidence>
<dbReference type="Gene3D" id="2.160.10.10">
    <property type="entry name" value="Hexapeptide repeat proteins"/>
    <property type="match status" value="1"/>
</dbReference>
<keyword evidence="4 5" id="KW-0012">Acyltransferase</keyword>
<dbReference type="InterPro" id="IPR011004">
    <property type="entry name" value="Trimer_LpxA-like_sf"/>
</dbReference>
<dbReference type="EMBL" id="CP129674">
    <property type="protein sequence ID" value="XDS44534.1"/>
    <property type="molecule type" value="Genomic_DNA"/>
</dbReference>
<dbReference type="SMART" id="SM01266">
    <property type="entry name" value="Mac"/>
    <property type="match status" value="1"/>
</dbReference>
<proteinExistence type="inferred from homology"/>
<feature type="domain" description="Maltose/galactoside acetyltransferase" evidence="6">
    <location>
        <begin position="5"/>
        <end position="59"/>
    </location>
</feature>
<organism evidence="7">
    <name type="scientific">Bifidobacterium aquikefiricola</name>
    <dbReference type="NCBI Taxonomy" id="3059038"/>
    <lineage>
        <taxon>Bacteria</taxon>
        <taxon>Bacillati</taxon>
        <taxon>Actinomycetota</taxon>
        <taxon>Actinomycetes</taxon>
        <taxon>Bifidobacteriales</taxon>
        <taxon>Bifidobacteriaceae</taxon>
        <taxon>Bifidobacterium</taxon>
    </lineage>
</organism>
<dbReference type="Pfam" id="PF00132">
    <property type="entry name" value="Hexapep"/>
    <property type="match status" value="1"/>
</dbReference>
<dbReference type="PROSITE" id="PS00101">
    <property type="entry name" value="HEXAPEP_TRANSFERASES"/>
    <property type="match status" value="1"/>
</dbReference>
<sequence length="184" mass="19914">MVSELEKLKHGDWYYFLDPEVAARKARAARLCQEFNSISAAEADKQEMKIREILGSSGENVSVQAPFNCDYGKNIHVGDNFLSNYNLTVLDIAEVRIGDHVMIGPNVNIFTVTHPLDAKKRREYLAKAVPVSIGNDVWIGGSATVLPGVHVGDNVIIAAGAVVTKDVPSDCIVAGVPARVIKSL</sequence>
<dbReference type="InterPro" id="IPR024688">
    <property type="entry name" value="Mac_dom"/>
</dbReference>
<evidence type="ECO:0000313" key="7">
    <source>
        <dbReference type="EMBL" id="XDS44534.1"/>
    </source>
</evidence>
<dbReference type="InterPro" id="IPR018357">
    <property type="entry name" value="Hexapep_transf_CS"/>
</dbReference>
<dbReference type="RefSeq" id="WP_369344110.1">
    <property type="nucleotide sequence ID" value="NZ_CP129674.1"/>
</dbReference>
<dbReference type="PANTHER" id="PTHR43017">
    <property type="entry name" value="GALACTOSIDE O-ACETYLTRANSFERASE"/>
    <property type="match status" value="1"/>
</dbReference>
<protein>
    <recommendedName>
        <fullName evidence="5">Acetyltransferase</fullName>
        <ecNumber evidence="5">2.3.1.-</ecNumber>
    </recommendedName>
</protein>
<dbReference type="KEGG" id="baqk:QN215_09820"/>
<reference evidence="7" key="1">
    <citation type="submission" date="2023-07" db="EMBL/GenBank/DDBJ databases">
        <title>Bifidobacterium aquikefiriaerophilum sp. nov. and Bifidobacterium eccum sp. nov., isolated from water kefir.</title>
        <authorList>
            <person name="Breselge S."/>
            <person name="Bellassi P."/>
            <person name="Barcenilla C."/>
            <person name="Alvarez-Ordonez A."/>
            <person name="Morelli L."/>
            <person name="Cotter P.D."/>
        </authorList>
    </citation>
    <scope>NUCLEOTIDE SEQUENCE</scope>
    <source>
        <strain evidence="7">WK041_4_12</strain>
    </source>
</reference>
<keyword evidence="3" id="KW-0677">Repeat</keyword>
<accession>A0AB39U6B3</accession>
<dbReference type="CDD" id="cd03357">
    <property type="entry name" value="LbH_MAT_GAT"/>
    <property type="match status" value="1"/>
</dbReference>
<dbReference type="FunFam" id="2.160.10.10:FF:000025">
    <property type="entry name" value="Hexapeptide-repeat containing-acetyltransferase"/>
    <property type="match status" value="1"/>
</dbReference>
<dbReference type="SUPFAM" id="SSF51161">
    <property type="entry name" value="Trimeric LpxA-like enzymes"/>
    <property type="match status" value="1"/>
</dbReference>
<name>A0AB39U6B3_9BIFI</name>
<dbReference type="Pfam" id="PF12464">
    <property type="entry name" value="Mac"/>
    <property type="match status" value="1"/>
</dbReference>
<evidence type="ECO:0000256" key="2">
    <source>
        <dbReference type="ARBA" id="ARBA00022679"/>
    </source>
</evidence>
<dbReference type="PANTHER" id="PTHR43017:SF1">
    <property type="entry name" value="ACETYLTRANSFERASE YJL218W-RELATED"/>
    <property type="match status" value="1"/>
</dbReference>